<proteinExistence type="predicted"/>
<dbReference type="RefSeq" id="WP_091939849.1">
    <property type="nucleotide sequence ID" value="NZ_FOEE01000001.1"/>
</dbReference>
<reference evidence="2" key="1">
    <citation type="submission" date="2016-10" db="EMBL/GenBank/DDBJ databases">
        <authorList>
            <person name="Varghese N."/>
            <person name="Submissions S."/>
        </authorList>
    </citation>
    <scope>NUCLEOTIDE SEQUENCE [LARGE SCALE GENOMIC DNA]</scope>
    <source>
        <strain evidence="2">DSM 45413</strain>
    </source>
</reference>
<organism evidence="1 2">
    <name type="scientific">Trujillonella endophytica</name>
    <dbReference type="NCBI Taxonomy" id="673521"/>
    <lineage>
        <taxon>Bacteria</taxon>
        <taxon>Bacillati</taxon>
        <taxon>Actinomycetota</taxon>
        <taxon>Actinomycetes</taxon>
        <taxon>Geodermatophilales</taxon>
        <taxon>Geodermatophilaceae</taxon>
        <taxon>Trujillonella</taxon>
    </lineage>
</organism>
<evidence type="ECO:0000313" key="1">
    <source>
        <dbReference type="EMBL" id="SEO49684.1"/>
    </source>
</evidence>
<dbReference type="GO" id="GO:0004061">
    <property type="term" value="F:arylformamidase activity"/>
    <property type="evidence" value="ECO:0007669"/>
    <property type="project" value="InterPro"/>
</dbReference>
<keyword evidence="2" id="KW-1185">Reference proteome</keyword>
<dbReference type="SUPFAM" id="SSF102198">
    <property type="entry name" value="Putative cyclase"/>
    <property type="match status" value="1"/>
</dbReference>
<dbReference type="GO" id="GO:0019441">
    <property type="term" value="P:L-tryptophan catabolic process to kynurenine"/>
    <property type="evidence" value="ECO:0007669"/>
    <property type="project" value="InterPro"/>
</dbReference>
<dbReference type="Gene3D" id="3.50.30.50">
    <property type="entry name" value="Putative cyclase"/>
    <property type="match status" value="1"/>
</dbReference>
<gene>
    <name evidence="1" type="ORF">SAMN05660991_00595</name>
</gene>
<dbReference type="STRING" id="673521.SAMN05660991_00595"/>
<evidence type="ECO:0000313" key="2">
    <source>
        <dbReference type="Proteomes" id="UP000198960"/>
    </source>
</evidence>
<dbReference type="Pfam" id="PF04199">
    <property type="entry name" value="Cyclase"/>
    <property type="match status" value="1"/>
</dbReference>
<accession>A0A1H8Q6X6</accession>
<protein>
    <submittedName>
        <fullName evidence="1">Kynurenine formamidase</fullName>
    </submittedName>
</protein>
<dbReference type="OrthoDB" id="7067800at2"/>
<dbReference type="AlphaFoldDB" id="A0A1H8Q6X6"/>
<sequence length="307" mass="33062">METFEELGRRLSNWGRWGPDDRRGTLNHLTPERVLAARESIRSGRVFELSLPLGKGGPQQGGGRFNPIHTMTMLPGDWDLPDGSFIVDDQVTMPLQCATQWDGLGHVGYADRLYNDVPAAATVTARRGAIHNGIEAMAPGMVGRGVLLDVARLRGVDWIAADDDRIGPDELDRAARAQGVEVRPGDAVLVRTGWRRKAVVEGSTPEWITVSPGLDLACAEWLHGHDVATVASDNWAVEAMPSPVPGSMLPLHCVLIRDLGMMLGEMFDLEALAEDCAADGRWDVFLSAPPLRVTGGVGSPAAPVAIK</sequence>
<dbReference type="InterPro" id="IPR037175">
    <property type="entry name" value="KFase_sf"/>
</dbReference>
<dbReference type="PANTHER" id="PTHR34861">
    <property type="match status" value="1"/>
</dbReference>
<dbReference type="Proteomes" id="UP000198960">
    <property type="component" value="Unassembled WGS sequence"/>
</dbReference>
<dbReference type="PANTHER" id="PTHR34861:SF10">
    <property type="entry name" value="CYCLASE"/>
    <property type="match status" value="1"/>
</dbReference>
<dbReference type="EMBL" id="FOEE01000001">
    <property type="protein sequence ID" value="SEO49684.1"/>
    <property type="molecule type" value="Genomic_DNA"/>
</dbReference>
<dbReference type="InterPro" id="IPR007325">
    <property type="entry name" value="KFase/CYL"/>
</dbReference>
<name>A0A1H8Q6X6_9ACTN</name>